<dbReference type="Gene3D" id="3.40.50.720">
    <property type="entry name" value="NAD(P)-binding Rossmann-like Domain"/>
    <property type="match status" value="1"/>
</dbReference>
<dbReference type="InterPro" id="IPR036291">
    <property type="entry name" value="NAD(P)-bd_dom_sf"/>
</dbReference>
<reference evidence="8 9" key="1">
    <citation type="submission" date="2014-04" db="EMBL/GenBank/DDBJ databases">
        <authorList>
            <consortium name="DOE Joint Genome Institute"/>
            <person name="Kuo A."/>
            <person name="Ruytinx J."/>
            <person name="Rineau F."/>
            <person name="Colpaert J."/>
            <person name="Kohler A."/>
            <person name="Nagy L.G."/>
            <person name="Floudas D."/>
            <person name="Copeland A."/>
            <person name="Barry K.W."/>
            <person name="Cichocki N."/>
            <person name="Veneault-Fourrey C."/>
            <person name="LaButti K."/>
            <person name="Lindquist E.A."/>
            <person name="Lipzen A."/>
            <person name="Lundell T."/>
            <person name="Morin E."/>
            <person name="Murat C."/>
            <person name="Sun H."/>
            <person name="Tunlid A."/>
            <person name="Henrissat B."/>
            <person name="Grigoriev I.V."/>
            <person name="Hibbett D.S."/>
            <person name="Martin F."/>
            <person name="Nordberg H.P."/>
            <person name="Cantor M.N."/>
            <person name="Hua S.X."/>
        </authorList>
    </citation>
    <scope>NUCLEOTIDE SEQUENCE [LARGE SCALE GENOMIC DNA]</scope>
    <source>
        <strain evidence="8 9">UH-Slu-Lm8-n1</strain>
    </source>
</reference>
<dbReference type="EC" id="1.1.1.37" evidence="3"/>
<dbReference type="FunFam" id="3.40.50.720:FF:000268">
    <property type="entry name" value="Malate dehydrogenase"/>
    <property type="match status" value="1"/>
</dbReference>
<evidence type="ECO:0000313" key="8">
    <source>
        <dbReference type="EMBL" id="KIK34320.1"/>
    </source>
</evidence>
<evidence type="ECO:0000256" key="6">
    <source>
        <dbReference type="ARBA" id="ARBA00023027"/>
    </source>
</evidence>
<keyword evidence="6" id="KW-0520">NAD</keyword>
<evidence type="ECO:0000259" key="7">
    <source>
        <dbReference type="Pfam" id="PF00056"/>
    </source>
</evidence>
<sequence length="190" mass="19912">MLARSPIRALSTNSHTFSSAARQMNVAALGPGRGIGQPLSLPLKTDPLVTSLSLYDIRDAPSVAANVIHVDAHSEELNGYPAYQLDEALDGVQVVVIPAGVPRKMNRDDLLDTNASIVRDLAAAIGRVSPTAYILVISNPVNTTVPIIASTVQKPGVYNSTGLFSVTTLYVVCAARLTAGISGLNPQTLP</sequence>
<evidence type="ECO:0000256" key="2">
    <source>
        <dbReference type="ARBA" id="ARBA00011738"/>
    </source>
</evidence>
<keyword evidence="4" id="KW-0816">Tricarboxylic acid cycle</keyword>
<keyword evidence="5" id="KW-0560">Oxidoreductase</keyword>
<evidence type="ECO:0000256" key="3">
    <source>
        <dbReference type="ARBA" id="ARBA00012995"/>
    </source>
</evidence>
<comment type="similarity">
    <text evidence="1">Belongs to the LDH/MDH superfamily. MDH type 1 family.</text>
</comment>
<evidence type="ECO:0000256" key="5">
    <source>
        <dbReference type="ARBA" id="ARBA00023002"/>
    </source>
</evidence>
<dbReference type="OrthoDB" id="4069699at2759"/>
<dbReference type="GO" id="GO:0005739">
    <property type="term" value="C:mitochondrion"/>
    <property type="evidence" value="ECO:0007669"/>
    <property type="project" value="TreeGrafter"/>
</dbReference>
<gene>
    <name evidence="8" type="ORF">CY34DRAFT_786993</name>
</gene>
<dbReference type="STRING" id="930992.A0A0C9Z9X9"/>
<dbReference type="SUPFAM" id="SSF51735">
    <property type="entry name" value="NAD(P)-binding Rossmann-fold domains"/>
    <property type="match status" value="1"/>
</dbReference>
<name>A0A0C9Z9X9_9AGAM</name>
<dbReference type="GO" id="GO:0006099">
    <property type="term" value="P:tricarboxylic acid cycle"/>
    <property type="evidence" value="ECO:0007669"/>
    <property type="project" value="UniProtKB-KW"/>
</dbReference>
<dbReference type="InterPro" id="IPR001236">
    <property type="entry name" value="Lactate/malate_DH_N"/>
</dbReference>
<dbReference type="PANTHER" id="PTHR11540">
    <property type="entry name" value="MALATE AND LACTATE DEHYDROGENASE"/>
    <property type="match status" value="1"/>
</dbReference>
<evidence type="ECO:0000256" key="1">
    <source>
        <dbReference type="ARBA" id="ARBA00008824"/>
    </source>
</evidence>
<evidence type="ECO:0000256" key="4">
    <source>
        <dbReference type="ARBA" id="ARBA00022532"/>
    </source>
</evidence>
<dbReference type="GO" id="GO:0030060">
    <property type="term" value="F:L-malate dehydrogenase (NAD+) activity"/>
    <property type="evidence" value="ECO:0007669"/>
    <property type="project" value="UniProtKB-EC"/>
</dbReference>
<dbReference type="Pfam" id="PF00056">
    <property type="entry name" value="Ldh_1_N"/>
    <property type="match status" value="1"/>
</dbReference>
<proteinExistence type="inferred from homology"/>
<protein>
    <recommendedName>
        <fullName evidence="3">malate dehydrogenase</fullName>
        <ecNumber evidence="3">1.1.1.37</ecNumber>
    </recommendedName>
</protein>
<dbReference type="EMBL" id="KN835773">
    <property type="protein sequence ID" value="KIK34320.1"/>
    <property type="molecule type" value="Genomic_DNA"/>
</dbReference>
<dbReference type="InParanoid" id="A0A0C9Z9X9"/>
<feature type="domain" description="Lactate/malate dehydrogenase N-terminal" evidence="7">
    <location>
        <begin position="25"/>
        <end position="160"/>
    </location>
</feature>
<reference evidence="9" key="2">
    <citation type="submission" date="2015-01" db="EMBL/GenBank/DDBJ databases">
        <title>Evolutionary Origins and Diversification of the Mycorrhizal Mutualists.</title>
        <authorList>
            <consortium name="DOE Joint Genome Institute"/>
            <consortium name="Mycorrhizal Genomics Consortium"/>
            <person name="Kohler A."/>
            <person name="Kuo A."/>
            <person name="Nagy L.G."/>
            <person name="Floudas D."/>
            <person name="Copeland A."/>
            <person name="Barry K.W."/>
            <person name="Cichocki N."/>
            <person name="Veneault-Fourrey C."/>
            <person name="LaButti K."/>
            <person name="Lindquist E.A."/>
            <person name="Lipzen A."/>
            <person name="Lundell T."/>
            <person name="Morin E."/>
            <person name="Murat C."/>
            <person name="Riley R."/>
            <person name="Ohm R."/>
            <person name="Sun H."/>
            <person name="Tunlid A."/>
            <person name="Henrissat B."/>
            <person name="Grigoriev I.V."/>
            <person name="Hibbett D.S."/>
            <person name="Martin F."/>
        </authorList>
    </citation>
    <scope>NUCLEOTIDE SEQUENCE [LARGE SCALE GENOMIC DNA]</scope>
    <source>
        <strain evidence="9">UH-Slu-Lm8-n1</strain>
    </source>
</reference>
<comment type="subunit">
    <text evidence="2">Homodimer.</text>
</comment>
<organism evidence="8 9">
    <name type="scientific">Suillus luteus UH-Slu-Lm8-n1</name>
    <dbReference type="NCBI Taxonomy" id="930992"/>
    <lineage>
        <taxon>Eukaryota</taxon>
        <taxon>Fungi</taxon>
        <taxon>Dikarya</taxon>
        <taxon>Basidiomycota</taxon>
        <taxon>Agaricomycotina</taxon>
        <taxon>Agaricomycetes</taxon>
        <taxon>Agaricomycetidae</taxon>
        <taxon>Boletales</taxon>
        <taxon>Suillineae</taxon>
        <taxon>Suillaceae</taxon>
        <taxon>Suillus</taxon>
    </lineage>
</organism>
<dbReference type="HOGENOM" id="CLU_047181_4_2_1"/>
<dbReference type="Proteomes" id="UP000054485">
    <property type="component" value="Unassembled WGS sequence"/>
</dbReference>
<dbReference type="PANTHER" id="PTHR11540:SF73">
    <property type="entry name" value="MALATE DEHYDROGENASE, MITOCHONDRIAL"/>
    <property type="match status" value="1"/>
</dbReference>
<evidence type="ECO:0000313" key="9">
    <source>
        <dbReference type="Proteomes" id="UP000054485"/>
    </source>
</evidence>
<dbReference type="AlphaFoldDB" id="A0A0C9Z9X9"/>
<keyword evidence="9" id="KW-1185">Reference proteome</keyword>
<accession>A0A0C9Z9X9</accession>